<comment type="similarity">
    <text evidence="1">Belongs to the SPT6 family.</text>
</comment>
<dbReference type="Pfam" id="PF14635">
    <property type="entry name" value="HHH_7"/>
    <property type="match status" value="1"/>
</dbReference>
<dbReference type="GO" id="GO:0008023">
    <property type="term" value="C:transcription elongation factor complex"/>
    <property type="evidence" value="ECO:0007669"/>
    <property type="project" value="TreeGrafter"/>
</dbReference>
<evidence type="ECO:0000259" key="3">
    <source>
        <dbReference type="Pfam" id="PF14639"/>
    </source>
</evidence>
<dbReference type="PANTHER" id="PTHR10145:SF6">
    <property type="entry name" value="TRANSCRIPTION ELONGATION FACTOR SPT6"/>
    <property type="match status" value="1"/>
</dbReference>
<feature type="domain" description="Transcription elongation factor Spt6 helix-hairpin-helix motif" evidence="2">
    <location>
        <begin position="145"/>
        <end position="238"/>
    </location>
</feature>
<dbReference type="InterPro" id="IPR028231">
    <property type="entry name" value="Spt6_YqgF"/>
</dbReference>
<dbReference type="GO" id="GO:0042393">
    <property type="term" value="F:histone binding"/>
    <property type="evidence" value="ECO:0007669"/>
    <property type="project" value="TreeGrafter"/>
</dbReference>
<sequence>MHDDDDDDFENRFGNGTRVLSIVYPEERDQASFCALIDQDGQVLDHLRLREDMIHLRKFIEKRRPHVIAICGENMDAYYLRRDIESLLHEISGIAKEIAVEIVDNEAAKTEFPNYPPILRQAVSLGRLLLDPLIEYAHLCNTDDDILCVSYHPLQNEVNKEELLFALSLEFINRVNEVGVDVNRCLEYSHTSYLLQFVCGLGPRKAVHLLKILKQNDNLLESRTKLVTLCRMGPKVIFLSFNSIN</sequence>
<feature type="domain" description="Transcription elongation factor Spt6 YqgF" evidence="3">
    <location>
        <begin position="14"/>
        <end position="140"/>
    </location>
</feature>
<dbReference type="GO" id="GO:0140673">
    <property type="term" value="P:transcription elongation-coupled chromatin remodeling"/>
    <property type="evidence" value="ECO:0007669"/>
    <property type="project" value="InterPro"/>
</dbReference>
<dbReference type="InterPro" id="IPR032706">
    <property type="entry name" value="Spt6_HHH"/>
</dbReference>
<dbReference type="EMBL" id="UZAJ01009091">
    <property type="protein sequence ID" value="VDO54542.1"/>
    <property type="molecule type" value="Genomic_DNA"/>
</dbReference>
<accession>A0A183HL38</accession>
<dbReference type="InterPro" id="IPR010994">
    <property type="entry name" value="RuvA_2-like"/>
</dbReference>
<dbReference type="GO" id="GO:0034728">
    <property type="term" value="P:nucleosome organization"/>
    <property type="evidence" value="ECO:0007669"/>
    <property type="project" value="TreeGrafter"/>
</dbReference>
<dbReference type="SUPFAM" id="SSF47781">
    <property type="entry name" value="RuvA domain 2-like"/>
    <property type="match status" value="1"/>
</dbReference>
<dbReference type="STRING" id="387005.A0A183HL38"/>
<evidence type="ECO:0000313" key="4">
    <source>
        <dbReference type="EMBL" id="VDO54542.1"/>
    </source>
</evidence>
<reference evidence="4 5" key="2">
    <citation type="submission" date="2018-11" db="EMBL/GenBank/DDBJ databases">
        <authorList>
            <consortium name="Pathogen Informatics"/>
        </authorList>
    </citation>
    <scope>NUCLEOTIDE SEQUENCE [LARGE SCALE GENOMIC DNA]</scope>
</reference>
<gene>
    <name evidence="4" type="ORF">OFLC_LOCUS8201</name>
</gene>
<dbReference type="InterPro" id="IPR012337">
    <property type="entry name" value="RNaseH-like_sf"/>
</dbReference>
<dbReference type="Gene3D" id="1.10.150.850">
    <property type="entry name" value="Spt6, helix-hairpin-helix domain"/>
    <property type="match status" value="1"/>
</dbReference>
<proteinExistence type="inferred from homology"/>
<dbReference type="SUPFAM" id="SSF53098">
    <property type="entry name" value="Ribonuclease H-like"/>
    <property type="match status" value="1"/>
</dbReference>
<dbReference type="WBParaSite" id="OFLC_0000819901-mRNA-1">
    <property type="protein sequence ID" value="OFLC_0000819901-mRNA-1"/>
    <property type="gene ID" value="OFLC_0000819901"/>
</dbReference>
<dbReference type="InterPro" id="IPR037027">
    <property type="entry name" value="YqgF/RNaseH-like_dom_sf"/>
</dbReference>
<reference evidence="6" key="1">
    <citation type="submission" date="2016-06" db="UniProtKB">
        <authorList>
            <consortium name="WormBaseParasite"/>
        </authorList>
    </citation>
    <scope>IDENTIFICATION</scope>
</reference>
<protein>
    <submittedName>
        <fullName evidence="6">ERCC4 domain-containing protein</fullName>
    </submittedName>
</protein>
<dbReference type="Gene3D" id="3.30.420.140">
    <property type="entry name" value="YqgF/RNase H-like domain"/>
    <property type="match status" value="1"/>
</dbReference>
<organism evidence="6">
    <name type="scientific">Onchocerca flexuosa</name>
    <dbReference type="NCBI Taxonomy" id="387005"/>
    <lineage>
        <taxon>Eukaryota</taxon>
        <taxon>Metazoa</taxon>
        <taxon>Ecdysozoa</taxon>
        <taxon>Nematoda</taxon>
        <taxon>Chromadorea</taxon>
        <taxon>Rhabditida</taxon>
        <taxon>Spirurina</taxon>
        <taxon>Spiruromorpha</taxon>
        <taxon>Filarioidea</taxon>
        <taxon>Onchocercidae</taxon>
        <taxon>Onchocerca</taxon>
    </lineage>
</organism>
<dbReference type="Proteomes" id="UP000267606">
    <property type="component" value="Unassembled WGS sequence"/>
</dbReference>
<dbReference type="PANTHER" id="PTHR10145">
    <property type="entry name" value="TRANSCRIPTION ELONGATION FACTOR SPT6"/>
    <property type="match status" value="1"/>
</dbReference>
<dbReference type="Pfam" id="PF14639">
    <property type="entry name" value="YqgF"/>
    <property type="match status" value="1"/>
</dbReference>
<evidence type="ECO:0000313" key="5">
    <source>
        <dbReference type="Proteomes" id="UP000267606"/>
    </source>
</evidence>
<evidence type="ECO:0000259" key="2">
    <source>
        <dbReference type="Pfam" id="PF14635"/>
    </source>
</evidence>
<dbReference type="AlphaFoldDB" id="A0A183HL38"/>
<keyword evidence="5" id="KW-1185">Reference proteome</keyword>
<dbReference type="GO" id="GO:0031491">
    <property type="term" value="F:nucleosome binding"/>
    <property type="evidence" value="ECO:0007669"/>
    <property type="project" value="TreeGrafter"/>
</dbReference>
<dbReference type="InterPro" id="IPR017072">
    <property type="entry name" value="TF_Spt6"/>
</dbReference>
<evidence type="ECO:0000256" key="1">
    <source>
        <dbReference type="ARBA" id="ARBA00009253"/>
    </source>
</evidence>
<name>A0A183HL38_9BILA</name>
<evidence type="ECO:0000313" key="6">
    <source>
        <dbReference type="WBParaSite" id="OFLC_0000819901-mRNA-1"/>
    </source>
</evidence>